<keyword evidence="1" id="KW-0143">Chaperone</keyword>
<dbReference type="PROSITE" id="PS50076">
    <property type="entry name" value="DNAJ_2"/>
    <property type="match status" value="1"/>
</dbReference>
<feature type="region of interest" description="Disordered" evidence="2">
    <location>
        <begin position="214"/>
        <end position="234"/>
    </location>
</feature>
<evidence type="ECO:0000256" key="1">
    <source>
        <dbReference type="ARBA" id="ARBA00023186"/>
    </source>
</evidence>
<organism evidence="4 5">
    <name type="scientific">Pseudomonas xionganensis</name>
    <dbReference type="NCBI Taxonomy" id="2654845"/>
    <lineage>
        <taxon>Bacteria</taxon>
        <taxon>Pseudomonadati</taxon>
        <taxon>Pseudomonadota</taxon>
        <taxon>Gammaproteobacteria</taxon>
        <taxon>Pseudomonadales</taxon>
        <taxon>Pseudomonadaceae</taxon>
        <taxon>Pseudomonas</taxon>
    </lineage>
</organism>
<dbReference type="Proteomes" id="UP000429555">
    <property type="component" value="Unassembled WGS sequence"/>
</dbReference>
<dbReference type="CDD" id="cd06257">
    <property type="entry name" value="DnaJ"/>
    <property type="match status" value="1"/>
</dbReference>
<dbReference type="Gene3D" id="1.10.287.110">
    <property type="entry name" value="DnaJ domain"/>
    <property type="match status" value="1"/>
</dbReference>
<name>A0A6I4KVC4_9PSED</name>
<dbReference type="SMART" id="SM00271">
    <property type="entry name" value="DnaJ"/>
    <property type="match status" value="1"/>
</dbReference>
<gene>
    <name evidence="4" type="ORF">GJV18_00155</name>
</gene>
<dbReference type="InterPro" id="IPR001623">
    <property type="entry name" value="DnaJ_domain"/>
</dbReference>
<evidence type="ECO:0000256" key="2">
    <source>
        <dbReference type="SAM" id="MobiDB-lite"/>
    </source>
</evidence>
<dbReference type="Gene3D" id="1.10.3680.10">
    <property type="entry name" value="TerB-like"/>
    <property type="match status" value="1"/>
</dbReference>
<evidence type="ECO:0000259" key="3">
    <source>
        <dbReference type="PROSITE" id="PS50076"/>
    </source>
</evidence>
<dbReference type="RefSeq" id="WP_160342706.1">
    <property type="nucleotide sequence ID" value="NZ_WKJZ01000001.1"/>
</dbReference>
<evidence type="ECO:0000313" key="4">
    <source>
        <dbReference type="EMBL" id="MVW73713.1"/>
    </source>
</evidence>
<comment type="caution">
    <text evidence="4">The sequence shown here is derived from an EMBL/GenBank/DDBJ whole genome shotgun (WGS) entry which is preliminary data.</text>
</comment>
<dbReference type="AlphaFoldDB" id="A0A6I4KVC4"/>
<dbReference type="EMBL" id="WKJZ01000001">
    <property type="protein sequence ID" value="MVW73713.1"/>
    <property type="molecule type" value="Genomic_DNA"/>
</dbReference>
<proteinExistence type="predicted"/>
<feature type="domain" description="J" evidence="3">
    <location>
        <begin position="187"/>
        <end position="253"/>
    </location>
</feature>
<dbReference type="SUPFAM" id="SSF46565">
    <property type="entry name" value="Chaperone J-domain"/>
    <property type="match status" value="1"/>
</dbReference>
<evidence type="ECO:0000313" key="5">
    <source>
        <dbReference type="Proteomes" id="UP000429555"/>
    </source>
</evidence>
<dbReference type="InterPro" id="IPR036869">
    <property type="entry name" value="J_dom_sf"/>
</dbReference>
<dbReference type="PRINTS" id="PR00625">
    <property type="entry name" value="JDOMAIN"/>
</dbReference>
<reference evidence="4 5" key="1">
    <citation type="submission" date="2019-11" db="EMBL/GenBank/DDBJ databases">
        <title>Pseudomonas flavidum sp. nov., isolated from Baiyang Lake.</title>
        <authorList>
            <person name="Zhao Y."/>
        </authorList>
    </citation>
    <scope>NUCLEOTIDE SEQUENCE [LARGE SCALE GENOMIC DNA]</scope>
    <source>
        <strain evidence="5">R-22-3 w-18</strain>
    </source>
</reference>
<dbReference type="InterPro" id="IPR050817">
    <property type="entry name" value="DjlA_DnaK_co-chaperone"/>
</dbReference>
<dbReference type="Pfam" id="PF00226">
    <property type="entry name" value="DnaJ"/>
    <property type="match status" value="1"/>
</dbReference>
<dbReference type="InterPro" id="IPR029024">
    <property type="entry name" value="TerB-like"/>
</dbReference>
<protein>
    <submittedName>
        <fullName evidence="4">DnaJ domain-containing protein</fullName>
    </submittedName>
</protein>
<sequence length="253" mass="28180">MLWPVTLLGAAAGLAVASIPGALLGGLLGQVLDRRLGLNSWAELRERLGGRAMPGEDELLFILLGRLAKCEGRVLPVHIQQARAEMQRLGLDSDGQRAAIAAFNRGKTGSDRLRGLLRRQRGQAETLLRAGWRMAWVDGQISRNERELLLLWGKWLDVPQARQEEWQAAYGPRQKAPVSTASASYQQALRLLGVAEGSDPAQIKRAYRRLLSRHHPDKLAGSGASPERVREATERTRELHQAYDLLRQRHGFR</sequence>
<accession>A0A6I4KVC4</accession>
<dbReference type="PANTHER" id="PTHR24074">
    <property type="entry name" value="CO-CHAPERONE PROTEIN DJLA"/>
    <property type="match status" value="1"/>
</dbReference>
<dbReference type="Pfam" id="PF05099">
    <property type="entry name" value="TerB"/>
    <property type="match status" value="1"/>
</dbReference>
<dbReference type="SUPFAM" id="SSF158682">
    <property type="entry name" value="TerB-like"/>
    <property type="match status" value="1"/>
</dbReference>
<dbReference type="InterPro" id="IPR007791">
    <property type="entry name" value="DjlA_N"/>
</dbReference>
<keyword evidence="5" id="KW-1185">Reference proteome</keyword>